<sequence length="125" mass="14060">MIPGEYRVAEGYIEINSGRSTISLIVINQGDRPIQIGSHFHFYEVNRSLAFDRKLAFGMRLNIPAGTAVRFEPGEEKPVELVSLGGTREVYGLNHLTSGKAVRFEDDSEIEERLTHWKEGKAFHG</sequence>
<comment type="pathway">
    <text evidence="3">Nitrogen metabolism; urea degradation; CO(2) and NH(3) from urea (urease route): step 1/1.</text>
</comment>
<dbReference type="GO" id="GO:0043419">
    <property type="term" value="P:urea catabolic process"/>
    <property type="evidence" value="ECO:0007669"/>
    <property type="project" value="UniProtKB-UniRule"/>
</dbReference>
<comment type="similarity">
    <text evidence="3">Belongs to the urease beta subunit family.</text>
</comment>
<dbReference type="InterPro" id="IPR050069">
    <property type="entry name" value="Urease_subunit"/>
</dbReference>
<proteinExistence type="inferred from homology"/>
<evidence type="ECO:0000256" key="3">
    <source>
        <dbReference type="HAMAP-Rule" id="MF_01954"/>
    </source>
</evidence>
<keyword evidence="3" id="KW-0963">Cytoplasm</keyword>
<evidence type="ECO:0000256" key="1">
    <source>
        <dbReference type="ARBA" id="ARBA00022801"/>
    </source>
</evidence>
<evidence type="ECO:0000256" key="2">
    <source>
        <dbReference type="ARBA" id="ARBA00047778"/>
    </source>
</evidence>
<dbReference type="HAMAP" id="MF_01954">
    <property type="entry name" value="Urease_beta"/>
    <property type="match status" value="1"/>
</dbReference>
<dbReference type="PANTHER" id="PTHR33569:SF1">
    <property type="entry name" value="UREASE"/>
    <property type="match status" value="1"/>
</dbReference>
<comment type="subcellular location">
    <subcellularLocation>
        <location evidence="3">Cytoplasm</location>
    </subcellularLocation>
</comment>
<dbReference type="Proteomes" id="UP001056756">
    <property type="component" value="Chromosome"/>
</dbReference>
<dbReference type="Pfam" id="PF00699">
    <property type="entry name" value="Urease_beta"/>
    <property type="match status" value="1"/>
</dbReference>
<dbReference type="Gene3D" id="2.10.150.10">
    <property type="entry name" value="Urease, beta subunit"/>
    <property type="match status" value="1"/>
</dbReference>
<evidence type="ECO:0000313" key="4">
    <source>
        <dbReference type="EMBL" id="URN96368.1"/>
    </source>
</evidence>
<comment type="catalytic activity">
    <reaction evidence="2 3">
        <text>urea + 2 H2O + H(+) = hydrogencarbonate + 2 NH4(+)</text>
        <dbReference type="Rhea" id="RHEA:20557"/>
        <dbReference type="ChEBI" id="CHEBI:15377"/>
        <dbReference type="ChEBI" id="CHEBI:15378"/>
        <dbReference type="ChEBI" id="CHEBI:16199"/>
        <dbReference type="ChEBI" id="CHEBI:17544"/>
        <dbReference type="ChEBI" id="CHEBI:28938"/>
        <dbReference type="EC" id="3.5.1.5"/>
    </reaction>
</comment>
<dbReference type="InterPro" id="IPR036461">
    <property type="entry name" value="Urease_betasu_sf"/>
</dbReference>
<dbReference type="KEGG" id="plig:NAG76_09185"/>
<dbReference type="EC" id="3.5.1.5" evidence="3"/>
<dbReference type="CDD" id="cd00407">
    <property type="entry name" value="Urease_beta"/>
    <property type="match status" value="1"/>
</dbReference>
<dbReference type="GO" id="GO:0035550">
    <property type="term" value="C:urease complex"/>
    <property type="evidence" value="ECO:0007669"/>
    <property type="project" value="InterPro"/>
</dbReference>
<reference evidence="4" key="1">
    <citation type="submission" date="2022-05" db="EMBL/GenBank/DDBJ databases">
        <title>Novel bacterial taxa in a minimal lignocellulolytic consortium and its capacity to transform plastics disclosed by genome-resolved metagenomics.</title>
        <authorList>
            <person name="Rodriguez C.A.D."/>
            <person name="Diaz-Garcia L."/>
            <person name="Herrera K."/>
            <person name="Tarazona N.A."/>
            <person name="Sproer C."/>
            <person name="Overmann J."/>
            <person name="Jimenez D.J."/>
        </authorList>
    </citation>
    <scope>NUCLEOTIDE SEQUENCE</scope>
    <source>
        <strain evidence="4">MAG5</strain>
    </source>
</reference>
<protein>
    <recommendedName>
        <fullName evidence="3">Urease subunit beta</fullName>
        <ecNumber evidence="3">3.5.1.5</ecNumber>
    </recommendedName>
    <alternativeName>
        <fullName evidence="3">Urea amidohydrolase subunit beta</fullName>
    </alternativeName>
</protein>
<comment type="subunit">
    <text evidence="3">Heterotrimer of UreA (gamma), UreB (beta) and UreC (alpha) subunits. Three heterotrimers associate to form the active enzyme.</text>
</comment>
<evidence type="ECO:0000313" key="5">
    <source>
        <dbReference type="Proteomes" id="UP001056756"/>
    </source>
</evidence>
<dbReference type="SUPFAM" id="SSF51278">
    <property type="entry name" value="Urease, beta-subunit"/>
    <property type="match status" value="1"/>
</dbReference>
<dbReference type="AlphaFoldDB" id="A0A9J6ZKK9"/>
<organism evidence="4 5">
    <name type="scientific">Candidatus Pristimantibacillus lignocellulolyticus</name>
    <dbReference type="NCBI Taxonomy" id="2994561"/>
    <lineage>
        <taxon>Bacteria</taxon>
        <taxon>Bacillati</taxon>
        <taxon>Bacillota</taxon>
        <taxon>Bacilli</taxon>
        <taxon>Bacillales</taxon>
        <taxon>Paenibacillaceae</taxon>
        <taxon>Candidatus Pristimantibacillus</taxon>
    </lineage>
</organism>
<dbReference type="EMBL" id="CP097899">
    <property type="protein sequence ID" value="URN96368.1"/>
    <property type="molecule type" value="Genomic_DNA"/>
</dbReference>
<dbReference type="NCBIfam" id="TIGR00192">
    <property type="entry name" value="urease_beta"/>
    <property type="match status" value="1"/>
</dbReference>
<dbReference type="NCBIfam" id="NF009682">
    <property type="entry name" value="PRK13203.1"/>
    <property type="match status" value="1"/>
</dbReference>
<accession>A0A9J6ZKK9</accession>
<dbReference type="InterPro" id="IPR002019">
    <property type="entry name" value="Urease_beta-like"/>
</dbReference>
<dbReference type="FunFam" id="2.10.150.10:FF:000001">
    <property type="entry name" value="Urease subunit beta"/>
    <property type="match status" value="1"/>
</dbReference>
<name>A0A9J6ZKK9_9BACL</name>
<gene>
    <name evidence="3" type="primary">ureB</name>
    <name evidence="4" type="ORF">NAG76_09185</name>
</gene>
<dbReference type="PANTHER" id="PTHR33569">
    <property type="entry name" value="UREASE"/>
    <property type="match status" value="1"/>
</dbReference>
<dbReference type="GO" id="GO:0009039">
    <property type="term" value="F:urease activity"/>
    <property type="evidence" value="ECO:0007669"/>
    <property type="project" value="UniProtKB-UniRule"/>
</dbReference>
<keyword evidence="1 3" id="KW-0378">Hydrolase</keyword>